<evidence type="ECO:0000313" key="2">
    <source>
        <dbReference type="Proteomes" id="UP000075359"/>
    </source>
</evidence>
<evidence type="ECO:0000313" key="1">
    <source>
        <dbReference type="EMBL" id="KYJ87361.1"/>
    </source>
</evidence>
<sequence length="62" mass="6659">MGKHTAAAVAASVTSYLLNVPPKHEGKAECDDKLQYTHVVVACDEVLDGKNEHDDGDDEAHL</sequence>
<name>A0A151CIM1_9BACT</name>
<proteinExistence type="predicted"/>
<keyword evidence="2" id="KW-1185">Reference proteome</keyword>
<gene>
    <name evidence="1" type="ORF">AS592_09555</name>
</gene>
<dbReference type="STRING" id="1630136.AS592_09555"/>
<comment type="caution">
    <text evidence="1">The sequence shown here is derived from an EMBL/GenBank/DDBJ whole genome shotgun (WGS) entry which is preliminary data.</text>
</comment>
<dbReference type="AlphaFoldDB" id="A0A151CIM1"/>
<dbReference type="EMBL" id="LNKT01000001">
    <property type="protein sequence ID" value="KYJ87361.1"/>
    <property type="molecule type" value="Genomic_DNA"/>
</dbReference>
<protein>
    <submittedName>
        <fullName evidence="1">Uncharacterized protein</fullName>
    </submittedName>
</protein>
<reference evidence="1 2" key="1">
    <citation type="submission" date="2015-11" db="EMBL/GenBank/DDBJ databases">
        <title>Draft genome of Sulfurovum riftiae 1812E, a member of the Epsilonproteobacteria isolated from the tube of the deep-sea hydrothermal vent tubewom Riftia pachyptila.</title>
        <authorList>
            <person name="Vetriani C."/>
            <person name="Giovannelli D."/>
        </authorList>
    </citation>
    <scope>NUCLEOTIDE SEQUENCE [LARGE SCALE GENOMIC DNA]</scope>
    <source>
        <strain evidence="1 2">1812E</strain>
    </source>
</reference>
<organism evidence="1 2">
    <name type="scientific">Sulfurovum riftiae</name>
    <dbReference type="NCBI Taxonomy" id="1630136"/>
    <lineage>
        <taxon>Bacteria</taxon>
        <taxon>Pseudomonadati</taxon>
        <taxon>Campylobacterota</taxon>
        <taxon>Epsilonproteobacteria</taxon>
        <taxon>Campylobacterales</taxon>
        <taxon>Sulfurovaceae</taxon>
        <taxon>Sulfurovum</taxon>
    </lineage>
</organism>
<dbReference type="Proteomes" id="UP000075359">
    <property type="component" value="Unassembled WGS sequence"/>
</dbReference>
<accession>A0A151CIM1</accession>